<evidence type="ECO:0008006" key="3">
    <source>
        <dbReference type="Google" id="ProtNLM"/>
    </source>
</evidence>
<reference evidence="1 2" key="1">
    <citation type="submission" date="2019-07" db="EMBL/GenBank/DDBJ databases">
        <title>Genomic Encyclopedia of Archaeal and Bacterial Type Strains, Phase II (KMG-II): from individual species to whole genera.</title>
        <authorList>
            <person name="Goeker M."/>
        </authorList>
    </citation>
    <scope>NUCLEOTIDE SEQUENCE [LARGE SCALE GENOMIC DNA]</scope>
    <source>
        <strain evidence="1 2">DSM 46842</strain>
    </source>
</reference>
<evidence type="ECO:0000313" key="2">
    <source>
        <dbReference type="Proteomes" id="UP000322499"/>
    </source>
</evidence>
<protein>
    <recommendedName>
        <fullName evidence="3">Bacteriophage lambda head decoration protein D</fullName>
    </recommendedName>
</protein>
<evidence type="ECO:0000313" key="1">
    <source>
        <dbReference type="EMBL" id="TYP82066.1"/>
    </source>
</evidence>
<dbReference type="RefSeq" id="WP_166535102.1">
    <property type="nucleotide sequence ID" value="NZ_VNHW01000020.1"/>
</dbReference>
<proteinExistence type="predicted"/>
<dbReference type="Proteomes" id="UP000322499">
    <property type="component" value="Unassembled WGS sequence"/>
</dbReference>
<sequence>MPKLRTESFAPGGDFRWLRSDHAIWNGRTESLDIGAFTAGTHYPNGYIPSGTPVALVGGQLVPYDSTEATVTGAGVLAGHIFTDQPVVPGSTEDLNVPVLDHGRVNPARVPQGVQAFVAPVAYAKRSNVTVVYR</sequence>
<dbReference type="AlphaFoldDB" id="A0A5S5CQZ5"/>
<accession>A0A5S5CQZ5</accession>
<comment type="caution">
    <text evidence="1">The sequence shown here is derived from an EMBL/GenBank/DDBJ whole genome shotgun (WGS) entry which is preliminary data.</text>
</comment>
<keyword evidence="2" id="KW-1185">Reference proteome</keyword>
<organism evidence="1 2">
    <name type="scientific">Blastococcus xanthinilyticus</name>
    <dbReference type="NCBI Taxonomy" id="1564164"/>
    <lineage>
        <taxon>Bacteria</taxon>
        <taxon>Bacillati</taxon>
        <taxon>Actinomycetota</taxon>
        <taxon>Actinomycetes</taxon>
        <taxon>Geodermatophilales</taxon>
        <taxon>Geodermatophilaceae</taxon>
        <taxon>Blastococcus</taxon>
    </lineage>
</organism>
<dbReference type="EMBL" id="VNHW01000020">
    <property type="protein sequence ID" value="TYP82066.1"/>
    <property type="molecule type" value="Genomic_DNA"/>
</dbReference>
<name>A0A5S5CQZ5_9ACTN</name>
<gene>
    <name evidence="1" type="ORF">BD833_12050</name>
</gene>